<dbReference type="Gene3D" id="3.30.450.20">
    <property type="entry name" value="PAS domain"/>
    <property type="match status" value="1"/>
</dbReference>
<gene>
    <name evidence="8" type="ORF">ACG04Q_11620</name>
</gene>
<name>A0ABW7GJV9_9BURK</name>
<feature type="domain" description="Single Cache" evidence="7">
    <location>
        <begin position="23"/>
        <end position="104"/>
    </location>
</feature>
<dbReference type="SMART" id="SM01049">
    <property type="entry name" value="Cache_2"/>
    <property type="match status" value="1"/>
</dbReference>
<keyword evidence="3" id="KW-0812">Transmembrane</keyword>
<feature type="chain" id="PRO_5046441535" evidence="6">
    <location>
        <begin position="24"/>
        <end position="152"/>
    </location>
</feature>
<evidence type="ECO:0000256" key="4">
    <source>
        <dbReference type="ARBA" id="ARBA00022989"/>
    </source>
</evidence>
<keyword evidence="4" id="KW-1133">Transmembrane helix</keyword>
<protein>
    <submittedName>
        <fullName evidence="8">Cache domain-containing protein</fullName>
    </submittedName>
</protein>
<dbReference type="Proteomes" id="UP001606302">
    <property type="component" value="Unassembled WGS sequence"/>
</dbReference>
<organism evidence="8 9">
    <name type="scientific">Pelomonas lactea</name>
    <dbReference type="NCBI Taxonomy" id="3299030"/>
    <lineage>
        <taxon>Bacteria</taxon>
        <taxon>Pseudomonadati</taxon>
        <taxon>Pseudomonadota</taxon>
        <taxon>Betaproteobacteria</taxon>
        <taxon>Burkholderiales</taxon>
        <taxon>Sphaerotilaceae</taxon>
        <taxon>Roseateles</taxon>
    </lineage>
</organism>
<evidence type="ECO:0000259" key="7">
    <source>
        <dbReference type="SMART" id="SM01049"/>
    </source>
</evidence>
<evidence type="ECO:0000313" key="8">
    <source>
        <dbReference type="EMBL" id="MFG6462218.1"/>
    </source>
</evidence>
<feature type="signal peptide" evidence="6">
    <location>
        <begin position="1"/>
        <end position="23"/>
    </location>
</feature>
<keyword evidence="2" id="KW-1003">Cell membrane</keyword>
<accession>A0ABW7GJV9</accession>
<keyword evidence="5" id="KW-0472">Membrane</keyword>
<evidence type="ECO:0000256" key="2">
    <source>
        <dbReference type="ARBA" id="ARBA00022475"/>
    </source>
</evidence>
<dbReference type="RefSeq" id="WP_394511083.1">
    <property type="nucleotide sequence ID" value="NZ_JBIGHX010000003.1"/>
</dbReference>
<dbReference type="EMBL" id="JBIGHX010000003">
    <property type="protein sequence ID" value="MFG6462218.1"/>
    <property type="molecule type" value="Genomic_DNA"/>
</dbReference>
<evidence type="ECO:0000256" key="6">
    <source>
        <dbReference type="SAM" id="SignalP"/>
    </source>
</evidence>
<dbReference type="Pfam" id="PF17200">
    <property type="entry name" value="sCache_2"/>
    <property type="match status" value="1"/>
</dbReference>
<evidence type="ECO:0000256" key="1">
    <source>
        <dbReference type="ARBA" id="ARBA00004651"/>
    </source>
</evidence>
<dbReference type="InterPro" id="IPR033480">
    <property type="entry name" value="sCache_2"/>
</dbReference>
<evidence type="ECO:0000256" key="3">
    <source>
        <dbReference type="ARBA" id="ARBA00022692"/>
    </source>
</evidence>
<reference evidence="8 9" key="1">
    <citation type="submission" date="2024-08" db="EMBL/GenBank/DDBJ databases">
        <authorList>
            <person name="Lu H."/>
        </authorList>
    </citation>
    <scope>NUCLEOTIDE SEQUENCE [LARGE SCALE GENOMIC DNA]</scope>
    <source>
        <strain evidence="8 9">DXS20W</strain>
    </source>
</reference>
<evidence type="ECO:0000313" key="9">
    <source>
        <dbReference type="Proteomes" id="UP001606302"/>
    </source>
</evidence>
<proteinExistence type="predicted"/>
<sequence>MNRTLAGLALTCAALVGSQPALAQNATKDDAVAMVKKGVAYIKASGKDKAYGEITAKSAQFIKHDLYLVVYGLDGKCLAHGANEKQVGRDLIDLKDIDGKAFVRERVELGRSSPKGFWQDYKFTNPTTKKIEPKQMYCERLDETIVCGGIYK</sequence>
<comment type="caution">
    <text evidence="8">The sequence shown here is derived from an EMBL/GenBank/DDBJ whole genome shotgun (WGS) entry which is preliminary data.</text>
</comment>
<comment type="subcellular location">
    <subcellularLocation>
        <location evidence="1">Cell membrane</location>
        <topology evidence="1">Multi-pass membrane protein</topology>
    </subcellularLocation>
</comment>
<evidence type="ECO:0000256" key="5">
    <source>
        <dbReference type="ARBA" id="ARBA00023136"/>
    </source>
</evidence>
<keyword evidence="6" id="KW-0732">Signal</keyword>
<keyword evidence="9" id="KW-1185">Reference proteome</keyword>